<evidence type="ECO:0000256" key="7">
    <source>
        <dbReference type="ARBA" id="ARBA00038240"/>
    </source>
</evidence>
<comment type="similarity">
    <text evidence="7">Belongs to the pseudomonas-type ThrB family.</text>
</comment>
<name>A0ABY5S8X9_9BACL</name>
<reference evidence="9" key="1">
    <citation type="submission" date="2022-01" db="EMBL/GenBank/DDBJ databases">
        <title>Paenibacillus spongiae sp. nov., isolated from marine sponge.</title>
        <authorList>
            <person name="Li Z."/>
            <person name="Zhang M."/>
        </authorList>
    </citation>
    <scope>NUCLEOTIDE SEQUENCE</scope>
    <source>
        <strain evidence="9">PHS-Z3</strain>
    </source>
</reference>
<keyword evidence="6" id="KW-0067">ATP-binding</keyword>
<dbReference type="Gene3D" id="3.30.200.20">
    <property type="entry name" value="Phosphorylase Kinase, domain 1"/>
    <property type="match status" value="1"/>
</dbReference>
<keyword evidence="2" id="KW-0808">Transferase</keyword>
<dbReference type="Gene3D" id="3.90.1200.10">
    <property type="match status" value="1"/>
</dbReference>
<dbReference type="PANTHER" id="PTHR21064:SF6">
    <property type="entry name" value="AMINOGLYCOSIDE PHOSPHOTRANSFERASE DOMAIN-CONTAINING PROTEIN"/>
    <property type="match status" value="1"/>
</dbReference>
<evidence type="ECO:0000313" key="9">
    <source>
        <dbReference type="EMBL" id="UVI29292.1"/>
    </source>
</evidence>
<organism evidence="9 10">
    <name type="scientific">Paenibacillus spongiae</name>
    <dbReference type="NCBI Taxonomy" id="2909671"/>
    <lineage>
        <taxon>Bacteria</taxon>
        <taxon>Bacillati</taxon>
        <taxon>Bacillota</taxon>
        <taxon>Bacilli</taxon>
        <taxon>Bacillales</taxon>
        <taxon>Paenibacillaceae</taxon>
        <taxon>Paenibacillus</taxon>
    </lineage>
</organism>
<evidence type="ECO:0000256" key="6">
    <source>
        <dbReference type="ARBA" id="ARBA00022840"/>
    </source>
</evidence>
<dbReference type="InterPro" id="IPR050249">
    <property type="entry name" value="Pseudomonas-type_ThrB"/>
</dbReference>
<dbReference type="InterPro" id="IPR005280">
    <property type="entry name" value="Homoserine_kinase_II"/>
</dbReference>
<dbReference type="InterPro" id="IPR002575">
    <property type="entry name" value="Aminoglycoside_PTrfase"/>
</dbReference>
<evidence type="ECO:0000256" key="1">
    <source>
        <dbReference type="ARBA" id="ARBA00022605"/>
    </source>
</evidence>
<keyword evidence="5 9" id="KW-0418">Kinase</keyword>
<accession>A0ABY5S8X9</accession>
<evidence type="ECO:0000256" key="2">
    <source>
        <dbReference type="ARBA" id="ARBA00022679"/>
    </source>
</evidence>
<dbReference type="RefSeq" id="WP_258385381.1">
    <property type="nucleotide sequence ID" value="NZ_CP091430.1"/>
</dbReference>
<dbReference type="Proteomes" id="UP001057877">
    <property type="component" value="Chromosome"/>
</dbReference>
<evidence type="ECO:0000313" key="10">
    <source>
        <dbReference type="Proteomes" id="UP001057877"/>
    </source>
</evidence>
<dbReference type="InterPro" id="IPR011009">
    <property type="entry name" value="Kinase-like_dom_sf"/>
</dbReference>
<keyword evidence="1" id="KW-0028">Amino-acid biosynthesis</keyword>
<dbReference type="SUPFAM" id="SSF56112">
    <property type="entry name" value="Protein kinase-like (PK-like)"/>
    <property type="match status" value="1"/>
</dbReference>
<protein>
    <submittedName>
        <fullName evidence="9">Homoserine kinase</fullName>
    </submittedName>
</protein>
<sequence length="316" mass="37350">MAAKTAFSEEELSQLLSHYSLGKYIDSIPFTSGTVQTNIRLQTTQGQFVFRYYENRTVDSVLFETNLLLYLKDHHYPCPAPLRNIHGTLVGIHKQKPYVMFEFIEGQHIQEPTERQHKQLIQKVAELHNLTANYTPVHQEYRWNYSIELCRALAQQASKRINTATSLEKLSWLDNELLRLELPESLPKGICHADFNFSNVLFQNDEFRTLLDFDDANYTFLLFDLVGLIESRAWRYDKDTTLNFNEAKKVLSEYMRYRPLSSVERKHLFDVYKLSILFDCVWYFNRGDAADFFEKRKIDFLNRSGRKAFYQELFPC</sequence>
<evidence type="ECO:0000256" key="3">
    <source>
        <dbReference type="ARBA" id="ARBA00022697"/>
    </source>
</evidence>
<dbReference type="CDD" id="cd05153">
    <property type="entry name" value="HomoserineK_II"/>
    <property type="match status" value="1"/>
</dbReference>
<dbReference type="GO" id="GO:0016301">
    <property type="term" value="F:kinase activity"/>
    <property type="evidence" value="ECO:0007669"/>
    <property type="project" value="UniProtKB-KW"/>
</dbReference>
<dbReference type="EMBL" id="CP091430">
    <property type="protein sequence ID" value="UVI29292.1"/>
    <property type="molecule type" value="Genomic_DNA"/>
</dbReference>
<keyword evidence="10" id="KW-1185">Reference proteome</keyword>
<evidence type="ECO:0000256" key="5">
    <source>
        <dbReference type="ARBA" id="ARBA00022777"/>
    </source>
</evidence>
<evidence type="ECO:0000256" key="4">
    <source>
        <dbReference type="ARBA" id="ARBA00022741"/>
    </source>
</evidence>
<keyword evidence="4" id="KW-0547">Nucleotide-binding</keyword>
<keyword evidence="3" id="KW-0791">Threonine biosynthesis</keyword>
<dbReference type="Pfam" id="PF01636">
    <property type="entry name" value="APH"/>
    <property type="match status" value="1"/>
</dbReference>
<dbReference type="PANTHER" id="PTHR21064">
    <property type="entry name" value="AMINOGLYCOSIDE PHOSPHOTRANSFERASE DOMAIN-CONTAINING PROTEIN-RELATED"/>
    <property type="match status" value="1"/>
</dbReference>
<evidence type="ECO:0000259" key="8">
    <source>
        <dbReference type="Pfam" id="PF01636"/>
    </source>
</evidence>
<feature type="domain" description="Aminoglycoside phosphotransferase" evidence="8">
    <location>
        <begin position="29"/>
        <end position="242"/>
    </location>
</feature>
<proteinExistence type="inferred from homology"/>
<gene>
    <name evidence="9" type="ORF">L1F29_28315</name>
</gene>